<dbReference type="OMA" id="NCRKVIC"/>
<dbReference type="OrthoDB" id="5291756at2"/>
<protein>
    <recommendedName>
        <fullName evidence="2">Fumarylacetoacetase-like C-terminal domain-containing protein</fullName>
    </recommendedName>
</protein>
<evidence type="ECO:0000256" key="1">
    <source>
        <dbReference type="ARBA" id="ARBA00022723"/>
    </source>
</evidence>
<dbReference type="KEGG" id="bbac:EP01_16205"/>
<name>A0A1Z3NA27_BDEBC</name>
<dbReference type="PANTHER" id="PTHR11820">
    <property type="entry name" value="ACYLPYRUVASE"/>
    <property type="match status" value="1"/>
</dbReference>
<reference evidence="3 4" key="1">
    <citation type="submission" date="2017-04" db="EMBL/GenBank/DDBJ databases">
        <title>Whole genome sequence of Bdellovibrio bacteriovorus strain SSB218315.</title>
        <authorList>
            <person name="Oyedara O."/>
            <person name="Rodriguez-Perez M.A."/>
        </authorList>
    </citation>
    <scope>NUCLEOTIDE SEQUENCE [LARGE SCALE GENOMIC DNA]</scope>
    <source>
        <strain evidence="3 4">SSB218315</strain>
    </source>
</reference>
<organism evidence="3 4">
    <name type="scientific">Bdellovibrio bacteriovorus</name>
    <dbReference type="NCBI Taxonomy" id="959"/>
    <lineage>
        <taxon>Bacteria</taxon>
        <taxon>Pseudomonadati</taxon>
        <taxon>Bdellovibrionota</taxon>
        <taxon>Bdellovibrionia</taxon>
        <taxon>Bdellovibrionales</taxon>
        <taxon>Pseudobdellovibrionaceae</taxon>
        <taxon>Bdellovibrio</taxon>
    </lineage>
</organism>
<dbReference type="GO" id="GO:0018773">
    <property type="term" value="F:acetylpyruvate hydrolase activity"/>
    <property type="evidence" value="ECO:0007669"/>
    <property type="project" value="TreeGrafter"/>
</dbReference>
<keyword evidence="1" id="KW-0479">Metal-binding</keyword>
<accession>A0A1Z3NA27</accession>
<dbReference type="InterPro" id="IPR011234">
    <property type="entry name" value="Fumarylacetoacetase-like_C"/>
</dbReference>
<dbReference type="EMBL" id="CP020946">
    <property type="protein sequence ID" value="ASD64328.1"/>
    <property type="molecule type" value="Genomic_DNA"/>
</dbReference>
<proteinExistence type="predicted"/>
<dbReference type="GO" id="GO:0046872">
    <property type="term" value="F:metal ion binding"/>
    <property type="evidence" value="ECO:0007669"/>
    <property type="project" value="UniProtKB-KW"/>
</dbReference>
<dbReference type="Gene3D" id="3.90.850.10">
    <property type="entry name" value="Fumarylacetoacetase-like, C-terminal domain"/>
    <property type="match status" value="1"/>
</dbReference>
<dbReference type="AlphaFoldDB" id="A0A1Z3NA27"/>
<dbReference type="Proteomes" id="UP000197003">
    <property type="component" value="Chromosome"/>
</dbReference>
<dbReference type="Pfam" id="PF01557">
    <property type="entry name" value="FAA_hydrolase"/>
    <property type="match status" value="1"/>
</dbReference>
<dbReference type="RefSeq" id="WP_011163753.1">
    <property type="nucleotide sequence ID" value="NZ_AP029059.1"/>
</dbReference>
<feature type="domain" description="Fumarylacetoacetase-like C-terminal" evidence="2">
    <location>
        <begin position="5"/>
        <end position="187"/>
    </location>
</feature>
<sequence>MIRNIWAVGRNYAEHAKELGNEVPTEPMIFLKAGSTATLAAKELVVPAWMKEVHHEVELALQFDENLQIDEACIALDLTDRDKQNQLKSKGHPWTLAKSFKGATPLSAFFPVDDLEELKNLEIILKINGETRQMGNTNQMIFSLENLIEFVRQHFPVEPGDLLLTGTPAGVGPIRRGDALEAEIVGKMKHQWLAR</sequence>
<dbReference type="SUPFAM" id="SSF56529">
    <property type="entry name" value="FAH"/>
    <property type="match status" value="1"/>
</dbReference>
<evidence type="ECO:0000313" key="3">
    <source>
        <dbReference type="EMBL" id="ASD64328.1"/>
    </source>
</evidence>
<dbReference type="GeneID" id="93012280"/>
<evidence type="ECO:0000259" key="2">
    <source>
        <dbReference type="Pfam" id="PF01557"/>
    </source>
</evidence>
<dbReference type="PANTHER" id="PTHR11820:SF7">
    <property type="entry name" value="ACYLPYRUVASE FAHD1, MITOCHONDRIAL"/>
    <property type="match status" value="1"/>
</dbReference>
<gene>
    <name evidence="3" type="ORF">B9G79_12510</name>
</gene>
<dbReference type="InterPro" id="IPR036663">
    <property type="entry name" value="Fumarylacetoacetase_C_sf"/>
</dbReference>
<evidence type="ECO:0000313" key="4">
    <source>
        <dbReference type="Proteomes" id="UP000197003"/>
    </source>
</evidence>